<evidence type="ECO:0000313" key="3">
    <source>
        <dbReference type="Proteomes" id="UP000230481"/>
    </source>
</evidence>
<comment type="caution">
    <text evidence="2">The sequence shown here is derived from an EMBL/GenBank/DDBJ whole genome shotgun (WGS) entry which is preliminary data.</text>
</comment>
<dbReference type="EMBL" id="PFAA01000031">
    <property type="protein sequence ID" value="PIT96738.1"/>
    <property type="molecule type" value="Genomic_DNA"/>
</dbReference>
<dbReference type="PANTHER" id="PTHR33969:SF2">
    <property type="entry name" value="SEGREGATION AND CONDENSATION PROTEIN A"/>
    <property type="match status" value="1"/>
</dbReference>
<dbReference type="Pfam" id="PF02616">
    <property type="entry name" value="SMC_ScpA"/>
    <property type="match status" value="1"/>
</dbReference>
<evidence type="ECO:0000256" key="1">
    <source>
        <dbReference type="ARBA" id="ARBA00044777"/>
    </source>
</evidence>
<dbReference type="Gene3D" id="6.10.250.2410">
    <property type="match status" value="1"/>
</dbReference>
<evidence type="ECO:0000313" key="2">
    <source>
        <dbReference type="EMBL" id="PIT96738.1"/>
    </source>
</evidence>
<organism evidence="2 3">
    <name type="scientific">Candidatus Campbellbacteria bacterium CG10_big_fil_rev_8_21_14_0_10_35_52</name>
    <dbReference type="NCBI Taxonomy" id="1974527"/>
    <lineage>
        <taxon>Bacteria</taxon>
        <taxon>Candidatus Campbelliibacteriota</taxon>
    </lineage>
</organism>
<dbReference type="AlphaFoldDB" id="A0A2M6WVC0"/>
<name>A0A2M6WVC0_9BACT</name>
<dbReference type="InterPro" id="IPR003768">
    <property type="entry name" value="ScpA"/>
</dbReference>
<gene>
    <name evidence="2" type="ORF">COT82_01680</name>
</gene>
<dbReference type="Proteomes" id="UP000230481">
    <property type="component" value="Unassembled WGS sequence"/>
</dbReference>
<dbReference type="InterPro" id="IPR023093">
    <property type="entry name" value="ScpA-like_C"/>
</dbReference>
<dbReference type="Gene3D" id="1.10.10.580">
    <property type="entry name" value="Structural maintenance of chromosome 1. Chain E"/>
    <property type="match status" value="1"/>
</dbReference>
<reference evidence="3" key="1">
    <citation type="submission" date="2017-09" db="EMBL/GenBank/DDBJ databases">
        <title>Depth-based differentiation of microbial function through sediment-hosted aquifers and enrichment of novel symbionts in the deep terrestrial subsurface.</title>
        <authorList>
            <person name="Probst A.J."/>
            <person name="Ladd B."/>
            <person name="Jarett J.K."/>
            <person name="Geller-Mcgrath D.E."/>
            <person name="Sieber C.M.K."/>
            <person name="Emerson J.B."/>
            <person name="Anantharaman K."/>
            <person name="Thomas B.C."/>
            <person name="Malmstrom R."/>
            <person name="Stieglmeier M."/>
            <person name="Klingl A."/>
            <person name="Woyke T."/>
            <person name="Ryan C.M."/>
            <person name="Banfield J.F."/>
        </authorList>
    </citation>
    <scope>NUCLEOTIDE SEQUENCE [LARGE SCALE GENOMIC DNA]</scope>
</reference>
<dbReference type="PANTHER" id="PTHR33969">
    <property type="entry name" value="SEGREGATION AND CONDENSATION PROTEIN A"/>
    <property type="match status" value="1"/>
</dbReference>
<proteinExistence type="predicted"/>
<sequence>MNTSFKIKTEVFEGPLELLLSLIEKRKLFINDISLAQIADDYIEYINKQENFPMTSVADFILVASTLVLIKSKSLLPALDLSSEERENIDDLEKRLKIYKRMKELSFYIKENFGKNIMYMKTPSKNINPIFSPDKNLSVYKITDCIKIVLRNLPKKIAEIPKKVVEKVISLEEMIESLTERITKNLKMSFKEFSGFGKEDRVNVIVSFLAMLELVKQGIVSVIQDEKFSDIIIESDSIGVPKYD</sequence>
<protein>
    <recommendedName>
        <fullName evidence="1">Segregation and condensation protein A</fullName>
    </recommendedName>
</protein>
<accession>A0A2M6WVC0</accession>